<reference evidence="3" key="2">
    <citation type="journal article" date="2022" name="Microbiol. Resour. Announc.">
        <title>Metagenome Sequencing to Explore Phylogenomics of Terrestrial Cyanobacteria.</title>
        <authorList>
            <person name="Ward R.D."/>
            <person name="Stajich J.E."/>
            <person name="Johansen J.R."/>
            <person name="Huntemann M."/>
            <person name="Clum A."/>
            <person name="Foster B."/>
            <person name="Foster B."/>
            <person name="Roux S."/>
            <person name="Palaniappan K."/>
            <person name="Varghese N."/>
            <person name="Mukherjee S."/>
            <person name="Reddy T.B.K."/>
            <person name="Daum C."/>
            <person name="Copeland A."/>
            <person name="Chen I.A."/>
            <person name="Ivanova N.N."/>
            <person name="Kyrpides N.C."/>
            <person name="Shapiro N."/>
            <person name="Eloe-Fadrosh E.A."/>
            <person name="Pietrasiak N."/>
        </authorList>
    </citation>
    <scope>NUCLEOTIDE SEQUENCE</scope>
    <source>
        <strain evidence="3">UHER 2000/2452</strain>
    </source>
</reference>
<comment type="caution">
    <text evidence="3">The sequence shown here is derived from an EMBL/GenBank/DDBJ whole genome shotgun (WGS) entry which is preliminary data.</text>
</comment>
<feature type="compositionally biased region" description="Polar residues" evidence="1">
    <location>
        <begin position="227"/>
        <end position="238"/>
    </location>
</feature>
<evidence type="ECO:0008006" key="5">
    <source>
        <dbReference type="Google" id="ProtNLM"/>
    </source>
</evidence>
<protein>
    <recommendedName>
        <fullName evidence="5">Serine/threonine protein kinase</fullName>
    </recommendedName>
</protein>
<gene>
    <name evidence="3" type="ORF">KME15_00785</name>
</gene>
<accession>A0A951UKZ6</accession>
<evidence type="ECO:0000256" key="1">
    <source>
        <dbReference type="SAM" id="MobiDB-lite"/>
    </source>
</evidence>
<dbReference type="Proteomes" id="UP000757435">
    <property type="component" value="Unassembled WGS sequence"/>
</dbReference>
<evidence type="ECO:0000313" key="3">
    <source>
        <dbReference type="EMBL" id="MBW4657184.1"/>
    </source>
</evidence>
<feature type="compositionally biased region" description="Basic and acidic residues" evidence="1">
    <location>
        <begin position="123"/>
        <end position="141"/>
    </location>
</feature>
<dbReference type="SUPFAM" id="SSF56112">
    <property type="entry name" value="Protein kinase-like (PK-like)"/>
    <property type="match status" value="1"/>
</dbReference>
<feature type="transmembrane region" description="Helical" evidence="2">
    <location>
        <begin position="194"/>
        <end position="216"/>
    </location>
</feature>
<keyword evidence="2" id="KW-1133">Transmembrane helix</keyword>
<feature type="compositionally biased region" description="Polar residues" evidence="1">
    <location>
        <begin position="312"/>
        <end position="321"/>
    </location>
</feature>
<dbReference type="InterPro" id="IPR011009">
    <property type="entry name" value="Kinase-like_dom_sf"/>
</dbReference>
<keyword evidence="2" id="KW-0472">Membrane</keyword>
<feature type="compositionally biased region" description="Polar residues" evidence="1">
    <location>
        <begin position="170"/>
        <end position="190"/>
    </location>
</feature>
<dbReference type="AlphaFoldDB" id="A0A951UKZ6"/>
<feature type="region of interest" description="Disordered" evidence="1">
    <location>
        <begin position="170"/>
        <end position="191"/>
    </location>
</feature>
<dbReference type="EMBL" id="JAHHHD010000001">
    <property type="protein sequence ID" value="MBW4657184.1"/>
    <property type="molecule type" value="Genomic_DNA"/>
</dbReference>
<keyword evidence="2" id="KW-0812">Transmembrane</keyword>
<evidence type="ECO:0000256" key="2">
    <source>
        <dbReference type="SAM" id="Phobius"/>
    </source>
</evidence>
<proteinExistence type="predicted"/>
<organism evidence="3 4">
    <name type="scientific">Drouetiella hepatica Uher 2000/2452</name>
    <dbReference type="NCBI Taxonomy" id="904376"/>
    <lineage>
        <taxon>Bacteria</taxon>
        <taxon>Bacillati</taxon>
        <taxon>Cyanobacteriota</taxon>
        <taxon>Cyanophyceae</taxon>
        <taxon>Oculatellales</taxon>
        <taxon>Oculatellaceae</taxon>
        <taxon>Drouetiella</taxon>
    </lineage>
</organism>
<dbReference type="Gene3D" id="3.30.200.20">
    <property type="entry name" value="Phosphorylase Kinase, domain 1"/>
    <property type="match status" value="1"/>
</dbReference>
<feature type="compositionally biased region" description="Low complexity" evidence="1">
    <location>
        <begin position="339"/>
        <end position="350"/>
    </location>
</feature>
<feature type="region of interest" description="Disordered" evidence="1">
    <location>
        <begin position="227"/>
        <end position="386"/>
    </location>
</feature>
<reference evidence="3" key="1">
    <citation type="submission" date="2021-05" db="EMBL/GenBank/DDBJ databases">
        <authorList>
            <person name="Pietrasiak N."/>
            <person name="Ward R."/>
            <person name="Stajich J.E."/>
            <person name="Kurbessoian T."/>
        </authorList>
    </citation>
    <scope>NUCLEOTIDE SEQUENCE</scope>
    <source>
        <strain evidence="3">UHER 2000/2452</strain>
    </source>
</reference>
<sequence length="386" mass="41871">MTLKTGESLQNSKYVVQSVLDQSDFGITYSAKHTLLDQPVHLQTLNEVVQQRIDFAQLKQQFLTEVRSISQRSDALRVLDCFEENALPYVVLQATSRTPHLSDWLTLPPEPLTPSPSNSELPKALKPEASKPEVPESEVPKPETVTVPINTVVPIAPELMREAVLPQIDSAANNGTPDNGTPERSPQSIQPRRIPVPFLMTLVVGLGLGAGAGFALRFQPTGATGLTPSLFGQEQTFPAQGDWPITEMPDSLSEEPKIEEPLYRTNVPDYSSTTPEPLYSPRTDFNSPPSASYPLPEVTSDPALDNLPSPEPSDNFSSPVPQEQAIDSIPSSPLDEFNSIPNIQPSAAPANPAPAAPIAPRSAPEFFPRTAPERSPKAFKPPVISQ</sequence>
<name>A0A951UKZ6_9CYAN</name>
<evidence type="ECO:0000313" key="4">
    <source>
        <dbReference type="Proteomes" id="UP000757435"/>
    </source>
</evidence>
<feature type="region of interest" description="Disordered" evidence="1">
    <location>
        <begin position="105"/>
        <end position="141"/>
    </location>
</feature>